<comment type="caution">
    <text evidence="1">The sequence shown here is derived from an EMBL/GenBank/DDBJ whole genome shotgun (WGS) entry which is preliminary data.</text>
</comment>
<dbReference type="AlphaFoldDB" id="A0A5B0P6Y3"/>
<accession>A0A5B0P6Y3</accession>
<dbReference type="EMBL" id="VSWC01000067">
    <property type="protein sequence ID" value="KAA1096340.1"/>
    <property type="molecule type" value="Genomic_DNA"/>
</dbReference>
<dbReference type="Proteomes" id="UP000324748">
    <property type="component" value="Unassembled WGS sequence"/>
</dbReference>
<evidence type="ECO:0000313" key="1">
    <source>
        <dbReference type="EMBL" id="KAA1096340.1"/>
    </source>
</evidence>
<evidence type="ECO:0000313" key="2">
    <source>
        <dbReference type="Proteomes" id="UP000324748"/>
    </source>
</evidence>
<sequence length="66" mass="7270">MVFFKFLMPSPCAVARLFARSASNPNSLNPIARPANTVCLYNRSKRRGHELSPQLVSNCTSQLSSS</sequence>
<organism evidence="1 2">
    <name type="scientific">Puccinia graminis f. sp. tritici</name>
    <dbReference type="NCBI Taxonomy" id="56615"/>
    <lineage>
        <taxon>Eukaryota</taxon>
        <taxon>Fungi</taxon>
        <taxon>Dikarya</taxon>
        <taxon>Basidiomycota</taxon>
        <taxon>Pucciniomycotina</taxon>
        <taxon>Pucciniomycetes</taxon>
        <taxon>Pucciniales</taxon>
        <taxon>Pucciniaceae</taxon>
        <taxon>Puccinia</taxon>
    </lineage>
</organism>
<name>A0A5B0P6Y3_PUCGR</name>
<reference evidence="1 2" key="1">
    <citation type="submission" date="2019-05" db="EMBL/GenBank/DDBJ databases">
        <title>Emergence of the Ug99 lineage of the wheat stem rust pathogen through somatic hybridization.</title>
        <authorList>
            <person name="Li F."/>
            <person name="Upadhyaya N.M."/>
            <person name="Sperschneider J."/>
            <person name="Matny O."/>
            <person name="Nguyen-Phuc H."/>
            <person name="Mago R."/>
            <person name="Raley C."/>
            <person name="Miller M.E."/>
            <person name="Silverstein K.A.T."/>
            <person name="Henningsen E."/>
            <person name="Hirsch C.D."/>
            <person name="Visser B."/>
            <person name="Pretorius Z.A."/>
            <person name="Steffenson B.J."/>
            <person name="Schwessinger B."/>
            <person name="Dodds P.N."/>
            <person name="Figueroa M."/>
        </authorList>
    </citation>
    <scope>NUCLEOTIDE SEQUENCE [LARGE SCALE GENOMIC DNA]</scope>
    <source>
        <strain evidence="1">21-0</strain>
    </source>
</reference>
<keyword evidence="2" id="KW-1185">Reference proteome</keyword>
<proteinExistence type="predicted"/>
<protein>
    <submittedName>
        <fullName evidence="1">Uncharacterized protein</fullName>
    </submittedName>
</protein>
<gene>
    <name evidence="1" type="ORF">PGT21_013419</name>
</gene>